<name>A0A9P5Q0D2_9AGAR</name>
<feature type="compositionally biased region" description="Basic and acidic residues" evidence="1">
    <location>
        <begin position="696"/>
        <end position="711"/>
    </location>
</feature>
<accession>A0A9P5Q0D2</accession>
<dbReference type="PANTHER" id="PTHR31011">
    <property type="entry name" value="PROTEIN STB2-RELATED"/>
    <property type="match status" value="1"/>
</dbReference>
<feature type="compositionally biased region" description="Low complexity" evidence="1">
    <location>
        <begin position="305"/>
        <end position="321"/>
    </location>
</feature>
<feature type="region of interest" description="Disordered" evidence="1">
    <location>
        <begin position="696"/>
        <end position="816"/>
    </location>
</feature>
<sequence length="1478" mass="161520">MALSLLLPVVLPGWTVTQTEILLEGYQMYAIGIERRSLVPTLIVHTGDAAHKITVSALSPPSRTEWDTMMSLLKRHAKPKETPYGTLLVTSLAQFRSDYTTIVQIPGGNLESAKQQLYTNINLLRMGCSGRSGLTLEEPSDTTKNRFLSTYFLPDNHPSGTGKAPILFNDTVLELVKLVQVSLHIFGYYSPTSFDGLLCDSTVEGLRRWVNEVGEQLVNGLGPMERTADPNTVASLLSLVLAIRNRLVGLSGSTAIIPKDPFLHPRLFTRALATYVSTGNPGSNSVLSSQPSKGSSYASHSPRQSISHPSHGGSPHIPTSSIPAFLKDQLNHLAHGNAEATSYTSSLPTVPTLSSPVSSSPSSATSPTQTLSAPNSTRLPHTAISLNTLGGTSTPALALTIPTPTTSAFHTPASISLANSNYSTLNASPVNGDQAVFPSTDNTTTETVFLARPLIETIFSAYDNKLLKTSPEVRRAVRKEQKANKKSISFPREDEGKEGLSSIAGLASVAPHLLPGGSLPLTSGLKTGLTGGLTSTLANSLTGGNTHTGAAGILMPMTDLEEFIEMIVGEISSFRRRRKEDKEEKKERDKVKVKVKEERKEREKREREREKKEGDYLSESSSSEGLDLSKAAKKVKAKVKGRSVDKLRDSKDNEREVPETKEYAKDKKQGKDSVDGVGGLVLGLWTGRVNLVVRLRERTEEKERERERERAVQLSDAHYPDMDGGSRRSHQSKLSKVRPPLWSDGDTDSHSYTYDGTSAGKRVSLPAREKFPRRASVTGTGSRGRYGSVQSIPLGDKSDERSTEDEGPNALGTESFGALWAKSGSKVRGKLESWAGLSKNDSKLTKPRNKAHSSRNSVSTGLIPPAETNVVDLSPTPSPLGSPSISHVGQGDPPSPIQLLTSPSSSPATKRTAGKQMAPSLGAISPSPSQIHLYPQPQSPVWNPDDDDDLLSSGQVSPVGYGSGFGFDSGTEDPRTPKAWPNHYFTGQTTKLGSPFGSRISVGASSTGRNGDGLPHKRGSEATYSSTSSSHFQDDGVFKFTEAFTSLGKGHPSKRPWPANRIPHASRVSSWSDPVSARDDAQGVNSHMRNGSDASITDDSEDRLSKDEETRYMYDSRPHHVRSSTVRPAPNGDTGDQAQRSSSSNRDPTEILRQNRPTSRQRETYSKASRSKSHHWEDNIAEEELSTTRKMLGLVPRRRRSFHSLSMYRPDISKLDEETVTDTLVDRRTVIKVLPIDRMRIDVELCGYYLIMWRRTAHLLNVIATLQIITFRLSETNANMREHYDAHLPDIAELESHLKSIAEVDLESANTLKISQATKTLWYEAEQFFVPDLWHIASPPRQKVLAMREKIFGASRRLPEGVHGAHGRFNRLQWTLDGRERLVDAEGKTESEVAEERGIDAEGAFISPPTEDVEDVVEHSNIKPMWLLRFFTSWGANWGATKGKDVKAEPSASVSGLVSEEIPARVSEPIKIEKAASL</sequence>
<feature type="compositionally biased region" description="Basic and acidic residues" evidence="1">
    <location>
        <begin position="580"/>
        <end position="615"/>
    </location>
</feature>
<evidence type="ECO:0000256" key="2">
    <source>
        <dbReference type="SAM" id="SignalP"/>
    </source>
</evidence>
<feature type="chain" id="PRO_5040189263" description="STB6-like N-terminal domain-containing protein" evidence="2">
    <location>
        <begin position="20"/>
        <end position="1478"/>
    </location>
</feature>
<feature type="region of interest" description="Disordered" evidence="1">
    <location>
        <begin position="343"/>
        <end position="379"/>
    </location>
</feature>
<dbReference type="EMBL" id="JADNRY010000008">
    <property type="protein sequence ID" value="KAF9075801.1"/>
    <property type="molecule type" value="Genomic_DNA"/>
</dbReference>
<feature type="compositionally biased region" description="Low complexity" evidence="1">
    <location>
        <begin position="343"/>
        <end position="374"/>
    </location>
</feature>
<keyword evidence="2" id="KW-0732">Signal</keyword>
<dbReference type="InterPro" id="IPR059025">
    <property type="entry name" value="STB6_N"/>
</dbReference>
<evidence type="ECO:0000313" key="4">
    <source>
        <dbReference type="EMBL" id="KAF9075801.1"/>
    </source>
</evidence>
<feature type="compositionally biased region" description="Low complexity" evidence="1">
    <location>
        <begin position="617"/>
        <end position="629"/>
    </location>
</feature>
<dbReference type="OrthoDB" id="19806at2759"/>
<dbReference type="Pfam" id="PF25995">
    <property type="entry name" value="STB6_N"/>
    <property type="match status" value="1"/>
</dbReference>
<feature type="region of interest" description="Disordered" evidence="1">
    <location>
        <begin position="832"/>
        <end position="1033"/>
    </location>
</feature>
<evidence type="ECO:0000313" key="5">
    <source>
        <dbReference type="Proteomes" id="UP000772434"/>
    </source>
</evidence>
<feature type="compositionally biased region" description="Polar residues" evidence="1">
    <location>
        <begin position="279"/>
        <end position="304"/>
    </location>
</feature>
<feature type="signal peptide" evidence="2">
    <location>
        <begin position="1"/>
        <end position="19"/>
    </location>
</feature>
<feature type="region of interest" description="Disordered" evidence="1">
    <location>
        <begin position="574"/>
        <end position="677"/>
    </location>
</feature>
<organism evidence="4 5">
    <name type="scientific">Rhodocollybia butyracea</name>
    <dbReference type="NCBI Taxonomy" id="206335"/>
    <lineage>
        <taxon>Eukaryota</taxon>
        <taxon>Fungi</taxon>
        <taxon>Dikarya</taxon>
        <taxon>Basidiomycota</taxon>
        <taxon>Agaricomycotina</taxon>
        <taxon>Agaricomycetes</taxon>
        <taxon>Agaricomycetidae</taxon>
        <taxon>Agaricales</taxon>
        <taxon>Marasmiineae</taxon>
        <taxon>Omphalotaceae</taxon>
        <taxon>Rhodocollybia</taxon>
    </lineage>
</organism>
<dbReference type="InterPro" id="IPR038919">
    <property type="entry name" value="STB2/STB2"/>
</dbReference>
<dbReference type="PANTHER" id="PTHR31011:SF2">
    <property type="entry name" value="PROTEIN STB2-RELATED"/>
    <property type="match status" value="1"/>
</dbReference>
<comment type="caution">
    <text evidence="4">The sequence shown here is derived from an EMBL/GenBank/DDBJ whole genome shotgun (WGS) entry which is preliminary data.</text>
</comment>
<feature type="compositionally biased region" description="Basic and acidic residues" evidence="1">
    <location>
        <begin position="1102"/>
        <end position="1118"/>
    </location>
</feature>
<feature type="compositionally biased region" description="Polar residues" evidence="1">
    <location>
        <begin position="1083"/>
        <end position="1095"/>
    </location>
</feature>
<gene>
    <name evidence="4" type="ORF">BDP27DRAFT_1314518</name>
</gene>
<keyword evidence="5" id="KW-1185">Reference proteome</keyword>
<proteinExistence type="predicted"/>
<feature type="compositionally biased region" description="Basic residues" evidence="1">
    <location>
        <begin position="727"/>
        <end position="736"/>
    </location>
</feature>
<feature type="compositionally biased region" description="Polar residues" evidence="1">
    <location>
        <begin position="898"/>
        <end position="909"/>
    </location>
</feature>
<feature type="region of interest" description="Disordered" evidence="1">
    <location>
        <begin position="279"/>
        <end position="322"/>
    </location>
</feature>
<feature type="compositionally biased region" description="Basic residues" evidence="1">
    <location>
        <begin position="631"/>
        <end position="641"/>
    </location>
</feature>
<feature type="compositionally biased region" description="Basic and acidic residues" evidence="1">
    <location>
        <begin position="642"/>
        <end position="674"/>
    </location>
</feature>
<evidence type="ECO:0000256" key="1">
    <source>
        <dbReference type="SAM" id="MobiDB-lite"/>
    </source>
</evidence>
<feature type="domain" description="STB6-like N-terminal" evidence="3">
    <location>
        <begin position="14"/>
        <end position="126"/>
    </location>
</feature>
<feature type="compositionally biased region" description="Polar residues" evidence="1">
    <location>
        <begin position="1134"/>
        <end position="1146"/>
    </location>
</feature>
<protein>
    <recommendedName>
        <fullName evidence="3">STB6-like N-terminal domain-containing protein</fullName>
    </recommendedName>
</protein>
<feature type="region of interest" description="Disordered" evidence="1">
    <location>
        <begin position="1048"/>
        <end position="1176"/>
    </location>
</feature>
<dbReference type="GO" id="GO:0070822">
    <property type="term" value="C:Sin3-type complex"/>
    <property type="evidence" value="ECO:0007669"/>
    <property type="project" value="TreeGrafter"/>
</dbReference>
<dbReference type="Proteomes" id="UP000772434">
    <property type="component" value="Unassembled WGS sequence"/>
</dbReference>
<evidence type="ECO:0000259" key="3">
    <source>
        <dbReference type="Pfam" id="PF25995"/>
    </source>
</evidence>
<reference evidence="4" key="1">
    <citation type="submission" date="2020-11" db="EMBL/GenBank/DDBJ databases">
        <authorList>
            <consortium name="DOE Joint Genome Institute"/>
            <person name="Ahrendt S."/>
            <person name="Riley R."/>
            <person name="Andreopoulos W."/>
            <person name="Labutti K."/>
            <person name="Pangilinan J."/>
            <person name="Ruiz-Duenas F.J."/>
            <person name="Barrasa J.M."/>
            <person name="Sanchez-Garcia M."/>
            <person name="Camarero S."/>
            <person name="Miyauchi S."/>
            <person name="Serrano A."/>
            <person name="Linde D."/>
            <person name="Babiker R."/>
            <person name="Drula E."/>
            <person name="Ayuso-Fernandez I."/>
            <person name="Pacheco R."/>
            <person name="Padilla G."/>
            <person name="Ferreira P."/>
            <person name="Barriuso J."/>
            <person name="Kellner H."/>
            <person name="Castanera R."/>
            <person name="Alfaro M."/>
            <person name="Ramirez L."/>
            <person name="Pisabarro A.G."/>
            <person name="Kuo A."/>
            <person name="Tritt A."/>
            <person name="Lipzen A."/>
            <person name="He G."/>
            <person name="Yan M."/>
            <person name="Ng V."/>
            <person name="Cullen D."/>
            <person name="Martin F."/>
            <person name="Rosso M.-N."/>
            <person name="Henrissat B."/>
            <person name="Hibbett D."/>
            <person name="Martinez A.T."/>
            <person name="Grigoriev I.V."/>
        </authorList>
    </citation>
    <scope>NUCLEOTIDE SEQUENCE</scope>
    <source>
        <strain evidence="4">AH 40177</strain>
    </source>
</reference>